<dbReference type="InterPro" id="IPR027417">
    <property type="entry name" value="P-loop_NTPase"/>
</dbReference>
<evidence type="ECO:0000313" key="1">
    <source>
        <dbReference type="EMBL" id="GIO51415.1"/>
    </source>
</evidence>
<proteinExistence type="predicted"/>
<organism evidence="1 2">
    <name type="scientific">Paenibacillus azoreducens</name>
    <dbReference type="NCBI Taxonomy" id="116718"/>
    <lineage>
        <taxon>Bacteria</taxon>
        <taxon>Bacillati</taxon>
        <taxon>Bacillota</taxon>
        <taxon>Bacilli</taxon>
        <taxon>Bacillales</taxon>
        <taxon>Paenibacillaceae</taxon>
        <taxon>Paenibacillus</taxon>
    </lineage>
</organism>
<name>A0A920CUK4_9BACL</name>
<reference evidence="1 2" key="1">
    <citation type="submission" date="2021-03" db="EMBL/GenBank/DDBJ databases">
        <title>Antimicrobial resistance genes in bacteria isolated from Japanese honey, and their potential for conferring macrolide and lincosamide resistance in the American foulbrood pathogen Paenibacillus larvae.</title>
        <authorList>
            <person name="Okamoto M."/>
            <person name="Kumagai M."/>
            <person name="Kanamori H."/>
            <person name="Takamatsu D."/>
        </authorList>
    </citation>
    <scope>NUCLEOTIDE SEQUENCE [LARGE SCALE GENOMIC DNA]</scope>
    <source>
        <strain evidence="1 2">J34TS1</strain>
    </source>
</reference>
<dbReference type="EMBL" id="BORT01000052">
    <property type="protein sequence ID" value="GIO51415.1"/>
    <property type="molecule type" value="Genomic_DNA"/>
</dbReference>
<keyword evidence="2" id="KW-1185">Reference proteome</keyword>
<dbReference type="Gene3D" id="3.40.50.300">
    <property type="entry name" value="P-loop containing nucleotide triphosphate hydrolases"/>
    <property type="match status" value="1"/>
</dbReference>
<dbReference type="SUPFAM" id="SSF52540">
    <property type="entry name" value="P-loop containing nucleoside triphosphate hydrolases"/>
    <property type="match status" value="1"/>
</dbReference>
<accession>A0A920CUK4</accession>
<dbReference type="AlphaFoldDB" id="A0A920CUK4"/>
<evidence type="ECO:0000313" key="2">
    <source>
        <dbReference type="Proteomes" id="UP000682811"/>
    </source>
</evidence>
<evidence type="ECO:0008006" key="3">
    <source>
        <dbReference type="Google" id="ProtNLM"/>
    </source>
</evidence>
<gene>
    <name evidence="1" type="ORF">J34TS1_61800</name>
</gene>
<comment type="caution">
    <text evidence="1">The sequence shown here is derived from an EMBL/GenBank/DDBJ whole genome shotgun (WGS) entry which is preliminary data.</text>
</comment>
<dbReference type="RefSeq" id="WP_212981407.1">
    <property type="nucleotide sequence ID" value="NZ_AP025343.1"/>
</dbReference>
<dbReference type="Proteomes" id="UP000682811">
    <property type="component" value="Unassembled WGS sequence"/>
</dbReference>
<protein>
    <recommendedName>
        <fullName evidence="3">2-phosphoglycerate kinase</fullName>
    </recommendedName>
</protein>
<sequence>MIILISGNSCTGKTYMSQQLLEKYQIPYLSIDHLKMGLYRGYNNCGFTPLDPDEVIGEKLWPMVKAMIMTNIENNQNLIMEGCYLLPEYVKEIEQKYPDDIISVFIGFSPGYIQEHFSDIVKYRNVIETRLYPEDRMIGEHIQAHDEFRTNCLKHGVKYFEIDRNYVEEMQQVYDFIDHRIKAADEIESSV</sequence>